<keyword evidence="5 7" id="KW-0460">Magnesium</keyword>
<evidence type="ECO:0000259" key="9">
    <source>
        <dbReference type="Pfam" id="PF02879"/>
    </source>
</evidence>
<comment type="similarity">
    <text evidence="2 7">Belongs to the phosphohexose mutase family.</text>
</comment>
<dbReference type="Pfam" id="PF02880">
    <property type="entry name" value="PGM_PMM_III"/>
    <property type="match status" value="1"/>
</dbReference>
<dbReference type="InterPro" id="IPR036900">
    <property type="entry name" value="A-D-PHexomutase_C_sf"/>
</dbReference>
<accession>A0A1M7JSL8</accession>
<dbReference type="Pfam" id="PF02878">
    <property type="entry name" value="PGM_PMM_I"/>
    <property type="match status" value="1"/>
</dbReference>
<dbReference type="GO" id="GO:0000287">
    <property type="term" value="F:magnesium ion binding"/>
    <property type="evidence" value="ECO:0007669"/>
    <property type="project" value="InterPro"/>
</dbReference>
<evidence type="ECO:0000313" key="12">
    <source>
        <dbReference type="Proteomes" id="UP000184121"/>
    </source>
</evidence>
<keyword evidence="12" id="KW-1185">Reference proteome</keyword>
<dbReference type="OrthoDB" id="9806956at2"/>
<organism evidence="11 12">
    <name type="scientific">Flavobacterium saccharophilum</name>
    <dbReference type="NCBI Taxonomy" id="29534"/>
    <lineage>
        <taxon>Bacteria</taxon>
        <taxon>Pseudomonadati</taxon>
        <taxon>Bacteroidota</taxon>
        <taxon>Flavobacteriia</taxon>
        <taxon>Flavobacteriales</taxon>
        <taxon>Flavobacteriaceae</taxon>
        <taxon>Flavobacterium</taxon>
    </lineage>
</organism>
<dbReference type="GO" id="GO:0006166">
    <property type="term" value="P:purine ribonucleoside salvage"/>
    <property type="evidence" value="ECO:0007669"/>
    <property type="project" value="TreeGrafter"/>
</dbReference>
<keyword evidence="6" id="KW-0413">Isomerase</keyword>
<evidence type="ECO:0000256" key="4">
    <source>
        <dbReference type="ARBA" id="ARBA00022723"/>
    </source>
</evidence>
<name>A0A1M7JSL8_9FLAO</name>
<dbReference type="InterPro" id="IPR016066">
    <property type="entry name" value="A-D-PHexomutase_CS"/>
</dbReference>
<dbReference type="SUPFAM" id="SSF53738">
    <property type="entry name" value="Phosphoglucomutase, first 3 domains"/>
    <property type="match status" value="3"/>
</dbReference>
<reference evidence="12" key="1">
    <citation type="submission" date="2016-11" db="EMBL/GenBank/DDBJ databases">
        <authorList>
            <person name="Varghese N."/>
            <person name="Submissions S."/>
        </authorList>
    </citation>
    <scope>NUCLEOTIDE SEQUENCE [LARGE SCALE GENOMIC DNA]</scope>
    <source>
        <strain evidence="12">DSM 1811</strain>
    </source>
</reference>
<dbReference type="Gene3D" id="3.40.120.10">
    <property type="entry name" value="Alpha-D-Glucose-1,6-Bisphosphate, subunit A, domain 3"/>
    <property type="match status" value="3"/>
</dbReference>
<dbReference type="InterPro" id="IPR005845">
    <property type="entry name" value="A-D-PHexomutase_a/b/a-II"/>
</dbReference>
<feature type="domain" description="Alpha-D-phosphohexomutase alpha/beta/alpha" evidence="9">
    <location>
        <begin position="213"/>
        <end position="316"/>
    </location>
</feature>
<dbReference type="GO" id="GO:0005975">
    <property type="term" value="P:carbohydrate metabolic process"/>
    <property type="evidence" value="ECO:0007669"/>
    <property type="project" value="InterPro"/>
</dbReference>
<dbReference type="Proteomes" id="UP000184121">
    <property type="component" value="Unassembled WGS sequence"/>
</dbReference>
<sequence length="584" mass="64598">MNIAPNILNAVNEWLTPTFDKETQAAVKELMTTSPKELEESFYKNLEFGTGGMRGVMGVGNNRINKYTLGKNTQGLSDYLHEVFPNQPLKVVIAYDCRHNSNTLAKVVADVFSANGIQVYLFSDLRPTPELSFALKYLGCQCGIVLTASHNPPEYNGYKVYWEDGGQIVPPQDAAIINVIENLGYDKIKFDANESLIKYIDTEIDKAFVKSSIENASFNTPAEAKDNLQIVFTSLHGTSIKSVPDTLSQVGYKNVHIVPEQAIPDGDFPTVKSPNPEEPEALTMALALADKTNSDIVVGTDPDCDRLGVAVRDNDGKMILLNGNQTMVLMTSFLLKQWKKAGKINGKQFVGSTIVSTPMIMELATSYGVECKVGLTGFKWIAKMIKDFPELQFIGGGEESFGFMVGDAVRDKDAVAATLLICEVAAQAKAAGSSVYKELLQLYVENGFYKEYLVSLTKKGMEGLEEINQMMIDLRKNPLKEINGQRVIMVEDYDSSIALNLLTGEESVMDMPKSNVLIYYTEDGSKICARPSGTEPKIKFYISVNAELESVQEFDAAEKFLDQKIENIIAGMQLRQTQHKYLLK</sequence>
<dbReference type="InterPro" id="IPR016055">
    <property type="entry name" value="A-D-PHexomutase_a/b/a-I/II/III"/>
</dbReference>
<keyword evidence="4 7" id="KW-0479">Metal-binding</keyword>
<dbReference type="GO" id="GO:0008973">
    <property type="term" value="F:phosphopentomutase activity"/>
    <property type="evidence" value="ECO:0007669"/>
    <property type="project" value="TreeGrafter"/>
</dbReference>
<dbReference type="InterPro" id="IPR005844">
    <property type="entry name" value="A-D-PHexomutase_a/b/a-I"/>
</dbReference>
<evidence type="ECO:0000256" key="5">
    <source>
        <dbReference type="ARBA" id="ARBA00022842"/>
    </source>
</evidence>
<dbReference type="CDD" id="cd05799">
    <property type="entry name" value="PGM2"/>
    <property type="match status" value="1"/>
</dbReference>
<dbReference type="InterPro" id="IPR005846">
    <property type="entry name" value="A-D-PHexomutase_a/b/a-III"/>
</dbReference>
<dbReference type="PROSITE" id="PS00710">
    <property type="entry name" value="PGM_PMM"/>
    <property type="match status" value="1"/>
</dbReference>
<dbReference type="RefSeq" id="WP_072974459.1">
    <property type="nucleotide sequence ID" value="NZ_FRBY01000005.1"/>
</dbReference>
<comment type="cofactor">
    <cofactor evidence="1">
        <name>Mg(2+)</name>
        <dbReference type="ChEBI" id="CHEBI:18420"/>
    </cofactor>
</comment>
<evidence type="ECO:0000256" key="1">
    <source>
        <dbReference type="ARBA" id="ARBA00001946"/>
    </source>
</evidence>
<evidence type="ECO:0000259" key="8">
    <source>
        <dbReference type="Pfam" id="PF02878"/>
    </source>
</evidence>
<dbReference type="PANTHER" id="PTHR45745">
    <property type="entry name" value="PHOSPHOMANNOMUTASE 45A"/>
    <property type="match status" value="1"/>
</dbReference>
<dbReference type="SUPFAM" id="SSF55957">
    <property type="entry name" value="Phosphoglucomutase, C-terminal domain"/>
    <property type="match status" value="1"/>
</dbReference>
<evidence type="ECO:0000313" key="11">
    <source>
        <dbReference type="EMBL" id="SHM56090.1"/>
    </source>
</evidence>
<gene>
    <name evidence="11" type="ORF">SAMN05444366_3494</name>
</gene>
<dbReference type="STRING" id="29534.SAMN05444366_3494"/>
<proteinExistence type="inferred from homology"/>
<keyword evidence="3" id="KW-0597">Phosphoprotein</keyword>
<dbReference type="AlphaFoldDB" id="A0A1M7JSL8"/>
<evidence type="ECO:0000259" key="10">
    <source>
        <dbReference type="Pfam" id="PF02880"/>
    </source>
</evidence>
<evidence type="ECO:0000256" key="2">
    <source>
        <dbReference type="ARBA" id="ARBA00010231"/>
    </source>
</evidence>
<dbReference type="PANTHER" id="PTHR45745:SF1">
    <property type="entry name" value="PHOSPHOGLUCOMUTASE 2B-RELATED"/>
    <property type="match status" value="1"/>
</dbReference>
<dbReference type="Gene3D" id="3.30.310.50">
    <property type="entry name" value="Alpha-D-phosphohexomutase, C-terminal domain"/>
    <property type="match status" value="1"/>
</dbReference>
<feature type="domain" description="Alpha-D-phosphohexomutase alpha/beta/alpha" evidence="8">
    <location>
        <begin position="47"/>
        <end position="182"/>
    </location>
</feature>
<dbReference type="EMBL" id="FRBY01000005">
    <property type="protein sequence ID" value="SHM56090.1"/>
    <property type="molecule type" value="Genomic_DNA"/>
</dbReference>
<evidence type="ECO:0000256" key="6">
    <source>
        <dbReference type="ARBA" id="ARBA00023235"/>
    </source>
</evidence>
<protein>
    <submittedName>
        <fullName evidence="11">Phosphomannomutase</fullName>
    </submittedName>
</protein>
<evidence type="ECO:0000256" key="3">
    <source>
        <dbReference type="ARBA" id="ARBA00022553"/>
    </source>
</evidence>
<dbReference type="Pfam" id="PF02879">
    <property type="entry name" value="PGM_PMM_II"/>
    <property type="match status" value="1"/>
</dbReference>
<evidence type="ECO:0000256" key="7">
    <source>
        <dbReference type="RuleBase" id="RU004326"/>
    </source>
</evidence>
<feature type="domain" description="Alpha-D-phosphohexomutase alpha/beta/alpha" evidence="10">
    <location>
        <begin position="322"/>
        <end position="443"/>
    </location>
</feature>